<dbReference type="KEGG" id="mrub:DEO27_030670"/>
<dbReference type="Gene3D" id="1.10.575.10">
    <property type="entry name" value="P1 Nuclease"/>
    <property type="match status" value="1"/>
</dbReference>
<keyword evidence="4" id="KW-0378">Hydrolase</keyword>
<keyword evidence="2" id="KW-0479">Metal-binding</keyword>
<dbReference type="InterPro" id="IPR008947">
    <property type="entry name" value="PLipase_C/P1_nuclease_dom_sf"/>
</dbReference>
<keyword evidence="8" id="KW-1185">Reference proteome</keyword>
<evidence type="ECO:0000256" key="5">
    <source>
        <dbReference type="ARBA" id="ARBA00023157"/>
    </source>
</evidence>
<dbReference type="PANTHER" id="PTHR33146:SF26">
    <property type="entry name" value="ENDONUCLEASE 4"/>
    <property type="match status" value="1"/>
</dbReference>
<dbReference type="SUPFAM" id="SSF48537">
    <property type="entry name" value="Phospholipase C/P1 nuclease"/>
    <property type="match status" value="1"/>
</dbReference>
<evidence type="ECO:0000256" key="1">
    <source>
        <dbReference type="ARBA" id="ARBA00022722"/>
    </source>
</evidence>
<dbReference type="Proteomes" id="UP000251402">
    <property type="component" value="Chromosome"/>
</dbReference>
<protein>
    <submittedName>
        <fullName evidence="7">S1/P1 nuclease</fullName>
    </submittedName>
</protein>
<dbReference type="GO" id="GO:0003676">
    <property type="term" value="F:nucleic acid binding"/>
    <property type="evidence" value="ECO:0007669"/>
    <property type="project" value="InterPro"/>
</dbReference>
<sequence>MKKLISLPLAIIVILFFASWGKTGHFAVGRIAEKHLSVKAKAGIRELIGDTSLAEISVYADELRMQDAYKYTTPFHYINLPLGLNRDKFNTAVIEQTQSNVYSALSKFSLDLIEPGKSHEEKVMALKMIVHLVGDLHQPMHVSRAEDQGGNTIMVSFLGKPGNLHGLWDSGLIEHTGLNDVELAKKVDHATDSQISAWQQDDILTWMYESYQASSQLYRDAQKTPDFNEAYYRTHMPLVESRLEKAGIRLAGILNEAFSGGPYKIIPPPAVMELH</sequence>
<dbReference type="AlphaFoldDB" id="A0A5C1I828"/>
<reference evidence="7" key="1">
    <citation type="submission" date="2019-08" db="EMBL/GenBank/DDBJ databases">
        <title>Comparative genome analysis confer to the adaptation heavy metal polluted environment.</title>
        <authorList>
            <person name="Li Y."/>
        </authorList>
    </citation>
    <scope>NUCLEOTIDE SEQUENCE [LARGE SCALE GENOMIC DNA]</scope>
    <source>
        <strain evidence="7">P1</strain>
    </source>
</reference>
<dbReference type="CDD" id="cd11010">
    <property type="entry name" value="S1-P1_nuclease"/>
    <property type="match status" value="1"/>
</dbReference>
<dbReference type="PANTHER" id="PTHR33146">
    <property type="entry name" value="ENDONUCLEASE 4"/>
    <property type="match status" value="1"/>
</dbReference>
<evidence type="ECO:0000313" key="7">
    <source>
        <dbReference type="EMBL" id="QEM14197.1"/>
    </source>
</evidence>
<dbReference type="InterPro" id="IPR003154">
    <property type="entry name" value="S1/P1nuclease"/>
</dbReference>
<accession>A0A5C1I828</accession>
<organism evidence="7 8">
    <name type="scientific">Mucilaginibacter rubeus</name>
    <dbReference type="NCBI Taxonomy" id="2027860"/>
    <lineage>
        <taxon>Bacteria</taxon>
        <taxon>Pseudomonadati</taxon>
        <taxon>Bacteroidota</taxon>
        <taxon>Sphingobacteriia</taxon>
        <taxon>Sphingobacteriales</taxon>
        <taxon>Sphingobacteriaceae</taxon>
        <taxon>Mucilaginibacter</taxon>
    </lineage>
</organism>
<dbReference type="GO" id="GO:0004519">
    <property type="term" value="F:endonuclease activity"/>
    <property type="evidence" value="ECO:0007669"/>
    <property type="project" value="UniProtKB-KW"/>
</dbReference>
<dbReference type="RefSeq" id="WP_112573066.1">
    <property type="nucleotide sequence ID" value="NZ_CP043450.1"/>
</dbReference>
<dbReference type="Pfam" id="PF02265">
    <property type="entry name" value="S1-P1_nuclease"/>
    <property type="match status" value="1"/>
</dbReference>
<keyword evidence="3" id="KW-0255">Endonuclease</keyword>
<name>A0A5C1I828_9SPHI</name>
<dbReference type="GO" id="GO:0046872">
    <property type="term" value="F:metal ion binding"/>
    <property type="evidence" value="ECO:0007669"/>
    <property type="project" value="UniProtKB-KW"/>
</dbReference>
<proteinExistence type="predicted"/>
<evidence type="ECO:0000256" key="2">
    <source>
        <dbReference type="ARBA" id="ARBA00022723"/>
    </source>
</evidence>
<evidence type="ECO:0000256" key="3">
    <source>
        <dbReference type="ARBA" id="ARBA00022759"/>
    </source>
</evidence>
<keyword evidence="5" id="KW-1015">Disulfide bond</keyword>
<dbReference type="OrthoDB" id="267579at2"/>
<gene>
    <name evidence="7" type="ORF">DEO27_030670</name>
</gene>
<keyword evidence="6" id="KW-0325">Glycoprotein</keyword>
<evidence type="ECO:0000256" key="6">
    <source>
        <dbReference type="ARBA" id="ARBA00023180"/>
    </source>
</evidence>
<dbReference type="EMBL" id="CP043450">
    <property type="protein sequence ID" value="QEM14197.1"/>
    <property type="molecule type" value="Genomic_DNA"/>
</dbReference>
<evidence type="ECO:0000256" key="4">
    <source>
        <dbReference type="ARBA" id="ARBA00022801"/>
    </source>
</evidence>
<evidence type="ECO:0000313" key="8">
    <source>
        <dbReference type="Proteomes" id="UP000251402"/>
    </source>
</evidence>
<dbReference type="GO" id="GO:0006308">
    <property type="term" value="P:DNA catabolic process"/>
    <property type="evidence" value="ECO:0007669"/>
    <property type="project" value="InterPro"/>
</dbReference>
<dbReference type="GO" id="GO:0016788">
    <property type="term" value="F:hydrolase activity, acting on ester bonds"/>
    <property type="evidence" value="ECO:0007669"/>
    <property type="project" value="InterPro"/>
</dbReference>
<keyword evidence="1" id="KW-0540">Nuclease</keyword>